<organism evidence="1">
    <name type="scientific">uncultured Caudovirales phage</name>
    <dbReference type="NCBI Taxonomy" id="2100421"/>
    <lineage>
        <taxon>Viruses</taxon>
        <taxon>Duplodnaviria</taxon>
        <taxon>Heunggongvirae</taxon>
        <taxon>Uroviricota</taxon>
        <taxon>Caudoviricetes</taxon>
        <taxon>Peduoviridae</taxon>
        <taxon>Maltschvirus</taxon>
        <taxon>Maltschvirus maltsch</taxon>
    </lineage>
</organism>
<protein>
    <submittedName>
        <fullName evidence="1">Uncharacterized protein</fullName>
    </submittedName>
</protein>
<dbReference type="EMBL" id="LR797460">
    <property type="protein sequence ID" value="CAB4218855.1"/>
    <property type="molecule type" value="Genomic_DNA"/>
</dbReference>
<name>A0A6J5SU70_9CAUD</name>
<proteinExistence type="predicted"/>
<accession>A0A6J5SU70</accession>
<evidence type="ECO:0000313" key="1">
    <source>
        <dbReference type="EMBL" id="CAB4218855.1"/>
    </source>
</evidence>
<reference evidence="1" key="1">
    <citation type="submission" date="2020-05" db="EMBL/GenBank/DDBJ databases">
        <authorList>
            <person name="Chiriac C."/>
            <person name="Salcher M."/>
            <person name="Ghai R."/>
            <person name="Kavagutti S V."/>
        </authorList>
    </citation>
    <scope>NUCLEOTIDE SEQUENCE</scope>
</reference>
<gene>
    <name evidence="1" type="ORF">UFOVP1596_47</name>
</gene>
<sequence length="67" mass="7326">MSHIHTNGFEGVFPVCNKCKNHIDGLKCKAFDVIPDAIIFGDNDHSKPLPGQGNNIIFESVNKTSNT</sequence>